<sequence>LTVGEGRGTNVACYVWRCGGTVGAIVTCPLEVIKTRLQSSRLAFRTFYCPQVQLGTISGEGMVRPTSVSPGLLQVLKSVINPQSPNILFTSVEPYLVGVAPSRHRAVYFACYSKAKERFNGIFVPNSNIVHICSAGSAAFVTNSLMNPIWMVKTRMQLERKVRDSKPMNALQCTRYVYQTEGLRGFYRGLTASYAGISETIICFAIYESLKKHLKAVQLPPSSTNGTKRNSTNFFGLMFAAAVSKGCASCIAYPHEVIRTRLREEGTKYKNFFQTARLVAREEGYLAFYRGLFAQLIRQIPNTAIVLSTYELIVYLLEDHTK</sequence>
<name>K7FEM2_PELSI</name>
<dbReference type="Proteomes" id="UP000007267">
    <property type="component" value="Unassembled WGS sequence"/>
</dbReference>
<evidence type="ECO:0000256" key="5">
    <source>
        <dbReference type="ARBA" id="ARBA00022737"/>
    </source>
</evidence>
<evidence type="ECO:0000256" key="8">
    <source>
        <dbReference type="ARBA" id="ARBA00023128"/>
    </source>
</evidence>
<keyword evidence="8" id="KW-0496">Mitochondrion</keyword>
<reference evidence="14" key="2">
    <citation type="journal article" date="2013" name="Nat. Genet.">
        <title>The draft genomes of soft-shell turtle and green sea turtle yield insights into the development and evolution of the turtle-specific body plan.</title>
        <authorList>
            <person name="Wang Z."/>
            <person name="Pascual-Anaya J."/>
            <person name="Zadissa A."/>
            <person name="Li W."/>
            <person name="Niimura Y."/>
            <person name="Huang Z."/>
            <person name="Li C."/>
            <person name="White S."/>
            <person name="Xiong Z."/>
            <person name="Fang D."/>
            <person name="Wang B."/>
            <person name="Ming Y."/>
            <person name="Chen Y."/>
            <person name="Zheng Y."/>
            <person name="Kuraku S."/>
            <person name="Pignatelli M."/>
            <person name="Herrero J."/>
            <person name="Beal K."/>
            <person name="Nozawa M."/>
            <person name="Li Q."/>
            <person name="Wang J."/>
            <person name="Zhang H."/>
            <person name="Yu L."/>
            <person name="Shigenobu S."/>
            <person name="Wang J."/>
            <person name="Liu J."/>
            <person name="Flicek P."/>
            <person name="Searle S."/>
            <person name="Wang J."/>
            <person name="Kuratani S."/>
            <person name="Yin Y."/>
            <person name="Aken B."/>
            <person name="Zhang G."/>
            <person name="Irie N."/>
        </authorList>
    </citation>
    <scope>NUCLEOTIDE SEQUENCE [LARGE SCALE GENOMIC DNA]</scope>
    <source>
        <strain evidence="14">Daiwa-1</strain>
    </source>
</reference>
<dbReference type="GO" id="GO:1903426">
    <property type="term" value="P:regulation of reactive oxygen species biosynthetic process"/>
    <property type="evidence" value="ECO:0007669"/>
    <property type="project" value="Ensembl"/>
</dbReference>
<evidence type="ECO:0000256" key="12">
    <source>
        <dbReference type="RuleBase" id="RU000488"/>
    </source>
</evidence>
<evidence type="ECO:0000256" key="6">
    <source>
        <dbReference type="ARBA" id="ARBA00022792"/>
    </source>
</evidence>
<dbReference type="InterPro" id="IPR023395">
    <property type="entry name" value="MCP_dom_sf"/>
</dbReference>
<dbReference type="HOGENOM" id="CLU_015166_6_0_1"/>
<dbReference type="OMA" id="AFYNGMG"/>
<gene>
    <name evidence="13" type="primary">SLC25A33</name>
</gene>
<dbReference type="Ensembl" id="ENSPSIT00000006519.1">
    <property type="protein sequence ID" value="ENSPSIP00000006482.1"/>
    <property type="gene ID" value="ENSPSIG00000005917.1"/>
</dbReference>
<dbReference type="GO" id="GO:0008284">
    <property type="term" value="P:positive regulation of cell population proliferation"/>
    <property type="evidence" value="ECO:0007669"/>
    <property type="project" value="Ensembl"/>
</dbReference>
<feature type="repeat" description="Solcar" evidence="11">
    <location>
        <begin position="7"/>
        <end position="118"/>
    </location>
</feature>
<dbReference type="GO" id="GO:1990314">
    <property type="term" value="P:cellular response to insulin-like growth factor stimulus"/>
    <property type="evidence" value="ECO:0007669"/>
    <property type="project" value="Ensembl"/>
</dbReference>
<dbReference type="EMBL" id="AGCU01113180">
    <property type="status" value="NOT_ANNOTATED_CDS"/>
    <property type="molecule type" value="Genomic_DNA"/>
</dbReference>
<feature type="repeat" description="Solcar" evidence="11">
    <location>
        <begin position="232"/>
        <end position="316"/>
    </location>
</feature>
<dbReference type="GO" id="GO:0030307">
    <property type="term" value="P:positive regulation of cell growth"/>
    <property type="evidence" value="ECO:0007669"/>
    <property type="project" value="Ensembl"/>
</dbReference>
<dbReference type="PROSITE" id="PS50920">
    <property type="entry name" value="SOLCAR"/>
    <property type="match status" value="3"/>
</dbReference>
<evidence type="ECO:0000256" key="7">
    <source>
        <dbReference type="ARBA" id="ARBA00022989"/>
    </source>
</evidence>
<proteinExistence type="inferred from homology"/>
<dbReference type="GO" id="GO:0034551">
    <property type="term" value="P:mitochondrial respiratory chain complex III assembly"/>
    <property type="evidence" value="ECO:0007669"/>
    <property type="project" value="Ensembl"/>
</dbReference>
<dbReference type="FunFam" id="1.50.40.10:FF:000028">
    <property type="entry name" value="Solute carrier family 25 member 33"/>
    <property type="match status" value="1"/>
</dbReference>
<dbReference type="GO" id="GO:0051881">
    <property type="term" value="P:regulation of mitochondrial membrane potential"/>
    <property type="evidence" value="ECO:0007669"/>
    <property type="project" value="Ensembl"/>
</dbReference>
<evidence type="ECO:0000256" key="1">
    <source>
        <dbReference type="ARBA" id="ARBA00004448"/>
    </source>
</evidence>
<comment type="subcellular location">
    <subcellularLocation>
        <location evidence="1">Mitochondrion inner membrane</location>
        <topology evidence="1">Multi-pass membrane protein</topology>
    </subcellularLocation>
</comment>
<keyword evidence="3 12" id="KW-0813">Transport</keyword>
<evidence type="ECO:0000256" key="11">
    <source>
        <dbReference type="PROSITE-ProRule" id="PRU00282"/>
    </source>
</evidence>
<dbReference type="GO" id="GO:0006390">
    <property type="term" value="P:mitochondrial transcription"/>
    <property type="evidence" value="ECO:0007669"/>
    <property type="project" value="Ensembl"/>
</dbReference>
<dbReference type="GO" id="GO:0002082">
    <property type="term" value="P:regulation of oxidative phosphorylation"/>
    <property type="evidence" value="ECO:0007669"/>
    <property type="project" value="Ensembl"/>
</dbReference>
<dbReference type="eggNOG" id="KOG0757">
    <property type="taxonomic scope" value="Eukaryota"/>
</dbReference>
<feature type="repeat" description="Solcar" evidence="11">
    <location>
        <begin position="126"/>
        <end position="213"/>
    </location>
</feature>
<evidence type="ECO:0000256" key="2">
    <source>
        <dbReference type="ARBA" id="ARBA00006375"/>
    </source>
</evidence>
<dbReference type="EMBL" id="AGCU01113182">
    <property type="status" value="NOT_ANNOTATED_CDS"/>
    <property type="molecule type" value="Genomic_DNA"/>
</dbReference>
<evidence type="ECO:0000313" key="13">
    <source>
        <dbReference type="Ensembl" id="ENSPSIP00000006482.1"/>
    </source>
</evidence>
<evidence type="ECO:0000256" key="4">
    <source>
        <dbReference type="ARBA" id="ARBA00022692"/>
    </source>
</evidence>
<dbReference type="Pfam" id="PF00153">
    <property type="entry name" value="Mito_carr"/>
    <property type="match status" value="3"/>
</dbReference>
<keyword evidence="14" id="KW-1185">Reference proteome</keyword>
<dbReference type="InterPro" id="IPR018108">
    <property type="entry name" value="MCP_transmembrane"/>
</dbReference>
<reference evidence="13" key="3">
    <citation type="submission" date="2025-08" db="UniProtKB">
        <authorList>
            <consortium name="Ensembl"/>
        </authorList>
    </citation>
    <scope>IDENTIFICATION</scope>
</reference>
<reference evidence="14" key="1">
    <citation type="submission" date="2011-10" db="EMBL/GenBank/DDBJ databases">
        <authorList>
            <consortium name="Soft-shell Turtle Genome Consortium"/>
        </authorList>
    </citation>
    <scope>NUCLEOTIDE SEQUENCE [LARGE SCALE GENOMIC DNA]</scope>
    <source>
        <strain evidence="14">Daiwa-1</strain>
    </source>
</reference>
<dbReference type="Gene3D" id="1.50.40.10">
    <property type="entry name" value="Mitochondrial carrier domain"/>
    <property type="match status" value="2"/>
</dbReference>
<dbReference type="STRING" id="13735.ENSPSIP00000006482"/>
<evidence type="ECO:0000256" key="3">
    <source>
        <dbReference type="ARBA" id="ARBA00022448"/>
    </source>
</evidence>
<dbReference type="AlphaFoldDB" id="K7FEM2"/>
<keyword evidence="6" id="KW-0999">Mitochondrion inner membrane</keyword>
<accession>K7FEM2</accession>
<dbReference type="GO" id="GO:0032869">
    <property type="term" value="P:cellular response to insulin stimulus"/>
    <property type="evidence" value="ECO:0007669"/>
    <property type="project" value="Ensembl"/>
</dbReference>
<dbReference type="InterPro" id="IPR049562">
    <property type="entry name" value="SLC25A33/36-like"/>
</dbReference>
<organism evidence="13 14">
    <name type="scientific">Pelodiscus sinensis</name>
    <name type="common">Chinese softshell turtle</name>
    <name type="synonym">Trionyx sinensis</name>
    <dbReference type="NCBI Taxonomy" id="13735"/>
    <lineage>
        <taxon>Eukaryota</taxon>
        <taxon>Metazoa</taxon>
        <taxon>Chordata</taxon>
        <taxon>Craniata</taxon>
        <taxon>Vertebrata</taxon>
        <taxon>Euteleostomi</taxon>
        <taxon>Archelosauria</taxon>
        <taxon>Testudinata</taxon>
        <taxon>Testudines</taxon>
        <taxon>Cryptodira</taxon>
        <taxon>Trionychia</taxon>
        <taxon>Trionychidae</taxon>
        <taxon>Pelodiscus</taxon>
    </lineage>
</organism>
<keyword evidence="5" id="KW-0677">Repeat</keyword>
<evidence type="ECO:0000313" key="14">
    <source>
        <dbReference type="Proteomes" id="UP000007267"/>
    </source>
</evidence>
<dbReference type="EMBL" id="AGCU01113181">
    <property type="status" value="NOT_ANNOTATED_CDS"/>
    <property type="molecule type" value="Genomic_DNA"/>
</dbReference>
<dbReference type="GO" id="GO:0005743">
    <property type="term" value="C:mitochondrial inner membrane"/>
    <property type="evidence" value="ECO:0007669"/>
    <property type="project" value="UniProtKB-SubCell"/>
</dbReference>
<reference evidence="13" key="4">
    <citation type="submission" date="2025-09" db="UniProtKB">
        <authorList>
            <consortium name="Ensembl"/>
        </authorList>
    </citation>
    <scope>IDENTIFICATION</scope>
</reference>
<keyword evidence="9 11" id="KW-0472">Membrane</keyword>
<dbReference type="GO" id="GO:1990519">
    <property type="term" value="P:pyrimidine nucleotide import into mitochondrion"/>
    <property type="evidence" value="ECO:0007669"/>
    <property type="project" value="Ensembl"/>
</dbReference>
<comment type="similarity">
    <text evidence="2 12">Belongs to the mitochondrial carrier (TC 2.A.29) family.</text>
</comment>
<evidence type="ECO:0000256" key="9">
    <source>
        <dbReference type="ARBA" id="ARBA00023136"/>
    </source>
</evidence>
<dbReference type="SUPFAM" id="SSF103506">
    <property type="entry name" value="Mitochondrial carrier"/>
    <property type="match status" value="1"/>
</dbReference>
<keyword evidence="7" id="KW-1133">Transmembrane helix</keyword>
<keyword evidence="4 11" id="KW-0812">Transmembrane</keyword>
<evidence type="ECO:0000256" key="10">
    <source>
        <dbReference type="ARBA" id="ARBA00070507"/>
    </source>
</evidence>
<dbReference type="PANTHER" id="PTHR45829:SF5">
    <property type="entry name" value="SOLUTE CARRIER FAMILY 25 MEMBER 33"/>
    <property type="match status" value="1"/>
</dbReference>
<dbReference type="GeneTree" id="ENSGT00940000158954"/>
<dbReference type="PANTHER" id="PTHR45829">
    <property type="entry name" value="MITOCHONDRIAL CARRIER PROTEIN RIM2"/>
    <property type="match status" value="1"/>
</dbReference>
<dbReference type="FunFam" id="1.50.40.10:FF:000032">
    <property type="entry name" value="Solute carrier family 25 member 33"/>
    <property type="match status" value="1"/>
</dbReference>
<dbReference type="GO" id="GO:0015218">
    <property type="term" value="F:pyrimidine nucleotide transmembrane transporter activity"/>
    <property type="evidence" value="ECO:0007669"/>
    <property type="project" value="Ensembl"/>
</dbReference>
<protein>
    <recommendedName>
        <fullName evidence="10">Solute carrier family 25 member 33</fullName>
    </recommendedName>
</protein>
<dbReference type="GO" id="GO:0031930">
    <property type="term" value="P:mitochondria-nucleus signaling pathway"/>
    <property type="evidence" value="ECO:0007669"/>
    <property type="project" value="Ensembl"/>
</dbReference>